<gene>
    <name evidence="5" type="ORF">V5N11_034967</name>
</gene>
<dbReference type="Gene3D" id="3.30.420.10">
    <property type="entry name" value="Ribonuclease H-like superfamily/Ribonuclease H"/>
    <property type="match status" value="1"/>
</dbReference>
<evidence type="ECO:0000256" key="1">
    <source>
        <dbReference type="ARBA" id="ARBA00022942"/>
    </source>
</evidence>
<dbReference type="GO" id="GO:0000502">
    <property type="term" value="C:proteasome complex"/>
    <property type="evidence" value="ECO:0007669"/>
    <property type="project" value="UniProtKB-KW"/>
</dbReference>
<dbReference type="Pfam" id="PF00929">
    <property type="entry name" value="RNase_T"/>
    <property type="match status" value="1"/>
</dbReference>
<dbReference type="CDD" id="cd06127">
    <property type="entry name" value="DEDDh"/>
    <property type="match status" value="1"/>
</dbReference>
<dbReference type="AlphaFoldDB" id="A0ABD1AQ45"/>
<dbReference type="PANTHER" id="PTHR12387">
    <property type="entry name" value="26S PROTEASOME NON-ATPASE REGULATORY SUBUNIT 8"/>
    <property type="match status" value="1"/>
</dbReference>
<feature type="region of interest" description="Disordered" evidence="3">
    <location>
        <begin position="573"/>
        <end position="594"/>
    </location>
</feature>
<dbReference type="SMART" id="SM00479">
    <property type="entry name" value="EXOIII"/>
    <property type="match status" value="1"/>
</dbReference>
<dbReference type="InterPro" id="IPR036397">
    <property type="entry name" value="RNaseH_sf"/>
</dbReference>
<name>A0ABD1AQ45_CARAN</name>
<feature type="compositionally biased region" description="Basic residues" evidence="3">
    <location>
        <begin position="584"/>
        <end position="594"/>
    </location>
</feature>
<dbReference type="Gene3D" id="1.25.40.990">
    <property type="match status" value="1"/>
</dbReference>
<organism evidence="5 6">
    <name type="scientific">Cardamine amara subsp. amara</name>
    <dbReference type="NCBI Taxonomy" id="228776"/>
    <lineage>
        <taxon>Eukaryota</taxon>
        <taxon>Viridiplantae</taxon>
        <taxon>Streptophyta</taxon>
        <taxon>Embryophyta</taxon>
        <taxon>Tracheophyta</taxon>
        <taxon>Spermatophyta</taxon>
        <taxon>Magnoliopsida</taxon>
        <taxon>eudicotyledons</taxon>
        <taxon>Gunneridae</taxon>
        <taxon>Pentapetalae</taxon>
        <taxon>rosids</taxon>
        <taxon>malvids</taxon>
        <taxon>Brassicales</taxon>
        <taxon>Brassicaceae</taxon>
        <taxon>Cardamineae</taxon>
        <taxon>Cardamine</taxon>
    </lineage>
</organism>
<dbReference type="InterPro" id="IPR005048">
    <property type="entry name" value="DUF287"/>
</dbReference>
<dbReference type="EMBL" id="JBANAX010000456">
    <property type="protein sequence ID" value="KAL1208251.1"/>
    <property type="molecule type" value="Genomic_DNA"/>
</dbReference>
<dbReference type="InterPro" id="IPR012337">
    <property type="entry name" value="RNaseH-like_sf"/>
</dbReference>
<dbReference type="SUPFAM" id="SSF53098">
    <property type="entry name" value="Ribonuclease H-like"/>
    <property type="match status" value="1"/>
</dbReference>
<keyword evidence="2" id="KW-0175">Coiled coil</keyword>
<dbReference type="PANTHER" id="PTHR12387:SF0">
    <property type="entry name" value="26S PROTEASOME NON-ATPASE REGULATORY SUBUNIT 8"/>
    <property type="match status" value="1"/>
</dbReference>
<feature type="compositionally biased region" description="Basic and acidic residues" evidence="3">
    <location>
        <begin position="573"/>
        <end position="583"/>
    </location>
</feature>
<feature type="domain" description="Exonuclease" evidence="4">
    <location>
        <begin position="396"/>
        <end position="565"/>
    </location>
</feature>
<evidence type="ECO:0000259" key="4">
    <source>
        <dbReference type="SMART" id="SM00479"/>
    </source>
</evidence>
<comment type="caution">
    <text evidence="5">The sequence shown here is derived from an EMBL/GenBank/DDBJ whole genome shotgun (WGS) entry which is preliminary data.</text>
</comment>
<dbReference type="InterPro" id="IPR006746">
    <property type="entry name" value="26S_Psome_Rpn12"/>
</dbReference>
<reference evidence="5 6" key="1">
    <citation type="submission" date="2024-04" db="EMBL/GenBank/DDBJ databases">
        <title>Genome assembly C_amara_ONT_v2.</title>
        <authorList>
            <person name="Yant L."/>
            <person name="Moore C."/>
            <person name="Slenker M."/>
        </authorList>
    </citation>
    <scope>NUCLEOTIDE SEQUENCE [LARGE SCALE GENOMIC DNA]</scope>
    <source>
        <tissue evidence="5">Leaf</tissue>
    </source>
</reference>
<feature type="coiled-coil region" evidence="2">
    <location>
        <begin position="291"/>
        <end position="326"/>
    </location>
</feature>
<dbReference type="Proteomes" id="UP001558713">
    <property type="component" value="Unassembled WGS sequence"/>
</dbReference>
<dbReference type="InterPro" id="IPR013520">
    <property type="entry name" value="Ribonucl_H"/>
</dbReference>
<evidence type="ECO:0000256" key="3">
    <source>
        <dbReference type="SAM" id="MobiDB-lite"/>
    </source>
</evidence>
<protein>
    <submittedName>
        <fullName evidence="5">26S proteasome non-ATPase regulatory subunit 8 -like protein A</fullName>
    </submittedName>
</protein>
<keyword evidence="6" id="KW-1185">Reference proteome</keyword>
<evidence type="ECO:0000313" key="6">
    <source>
        <dbReference type="Proteomes" id="UP001558713"/>
    </source>
</evidence>
<proteinExistence type="predicted"/>
<dbReference type="InterPro" id="IPR033464">
    <property type="entry name" value="CSN8_PSD8_EIF3K"/>
</dbReference>
<evidence type="ECO:0000256" key="2">
    <source>
        <dbReference type="SAM" id="Coils"/>
    </source>
</evidence>
<evidence type="ECO:0000313" key="5">
    <source>
        <dbReference type="EMBL" id="KAL1208251.1"/>
    </source>
</evidence>
<dbReference type="Pfam" id="PF03384">
    <property type="entry name" value="DUF287"/>
    <property type="match status" value="1"/>
</dbReference>
<accession>A0ABD1AQ45</accession>
<dbReference type="Pfam" id="PF10075">
    <property type="entry name" value="CSN8_PSD8_EIF3K"/>
    <property type="match status" value="1"/>
</dbReference>
<keyword evidence="1" id="KW-0647">Proteasome</keyword>
<sequence length="594" mass="68661">MSQEISSILVAKGGERDLMAEIMGEEDDLKYDMVVDGWTTILANGETILWTDLLERDMAHRNHPTIATEKATLFQQHKKAQAMDPQLTEVSQQFERFKAVFVRKDYDSCSDLLSKSKVLVTKFRSLPPLFENTPNAAQELTIAREIYEHAVILSVITEDQDAFERDYILLKPYYVEARNRLPPSPQENLILGLNLLRLLVQNRIAEFHTELKLLSSATLENPCIKHSVNDLYRMVRERLAKDVEPLPASLSAEKAAEQLSVFVEKIMEDMSLLLERSELLIDTGYMFSAKMKELNTEEASLLQRLNDKLNTEKAALFQQHKKAQAMDPQLTEVSQQFERFEEAFVRKDYDSCIDLLPKLKVLLTKFRSLPSLFENTPNAAQESTIATDDKRIDSKEIVFLDLEWKEKSIVEFGAVVVDADTMGELDTHHTFIKPSDSILQSLQQGRKDRFTYNQLRDASEFSVACIDIYEVLNEKTWIGHNIRRSDVPRLRTAFKDVRRECPEPKYVIDTLEWLTAEFGRRTYDTSMSLEALAKYFGLGEQTHRSLDDCRLNHQIFMKCGSVLALERIYKEQDKKEEERAGDQHRRKSVRQRTK</sequence>